<gene>
    <name evidence="3" type="ORF">CcaverHIS019_0409220</name>
</gene>
<dbReference type="Proteomes" id="UP001233271">
    <property type="component" value="Chromosome 4"/>
</dbReference>
<organism evidence="3 4">
    <name type="scientific">Cutaneotrichosporon cavernicola</name>
    <dbReference type="NCBI Taxonomy" id="279322"/>
    <lineage>
        <taxon>Eukaryota</taxon>
        <taxon>Fungi</taxon>
        <taxon>Dikarya</taxon>
        <taxon>Basidiomycota</taxon>
        <taxon>Agaricomycotina</taxon>
        <taxon>Tremellomycetes</taxon>
        <taxon>Trichosporonales</taxon>
        <taxon>Trichosporonaceae</taxon>
        <taxon>Cutaneotrichosporon</taxon>
    </lineage>
</organism>
<feature type="domain" description="N-acetyltransferase" evidence="2">
    <location>
        <begin position="55"/>
        <end position="203"/>
    </location>
</feature>
<dbReference type="InterPro" id="IPR000182">
    <property type="entry name" value="GNAT_dom"/>
</dbReference>
<evidence type="ECO:0000313" key="4">
    <source>
        <dbReference type="Proteomes" id="UP001233271"/>
    </source>
</evidence>
<dbReference type="GeneID" id="85495972"/>
<dbReference type="InterPro" id="IPR016181">
    <property type="entry name" value="Acyl_CoA_acyltransferase"/>
</dbReference>
<proteinExistence type="predicted"/>
<accession>A0AA48QWF3</accession>
<dbReference type="PROSITE" id="PS51186">
    <property type="entry name" value="GNAT"/>
    <property type="match status" value="1"/>
</dbReference>
<sequence>MRILERIDNDRRTVLHARLRASNTAASPALARLRDSTDDEEVPIHIWALDGDAEDTLGDLKLGLIRHHSKGPSKSAPPPPTCSTVPSVPSEAGASIPAHPTPGSAAAADSDDLLGGLVGHTWAHWLHITYLFVAPAERGAGIGRVLLEQAERIARARGCLAAIVQTWDFQAPQFYIANGYEVAGKVEGYPPGITDYTLIKRFGDFDNSVGVRSKGVSLGVTDV</sequence>
<dbReference type="RefSeq" id="XP_060457367.1">
    <property type="nucleotide sequence ID" value="XM_060600810.1"/>
</dbReference>
<keyword evidence="4" id="KW-1185">Reference proteome</keyword>
<protein>
    <recommendedName>
        <fullName evidence="2">N-acetyltransferase domain-containing protein</fullName>
    </recommendedName>
</protein>
<dbReference type="KEGG" id="ccac:CcaHIS019_0409220"/>
<dbReference type="EMBL" id="AP028215">
    <property type="protein sequence ID" value="BEI92102.1"/>
    <property type="molecule type" value="Genomic_DNA"/>
</dbReference>
<dbReference type="CDD" id="cd04301">
    <property type="entry name" value="NAT_SF"/>
    <property type="match status" value="1"/>
</dbReference>
<dbReference type="GO" id="GO:0016747">
    <property type="term" value="F:acyltransferase activity, transferring groups other than amino-acyl groups"/>
    <property type="evidence" value="ECO:0007669"/>
    <property type="project" value="InterPro"/>
</dbReference>
<evidence type="ECO:0000256" key="1">
    <source>
        <dbReference type="SAM" id="MobiDB-lite"/>
    </source>
</evidence>
<dbReference type="SUPFAM" id="SSF55729">
    <property type="entry name" value="Acyl-CoA N-acyltransferases (Nat)"/>
    <property type="match status" value="1"/>
</dbReference>
<dbReference type="Pfam" id="PF00583">
    <property type="entry name" value="Acetyltransf_1"/>
    <property type="match status" value="1"/>
</dbReference>
<evidence type="ECO:0000259" key="2">
    <source>
        <dbReference type="PROSITE" id="PS51186"/>
    </source>
</evidence>
<dbReference type="Gene3D" id="3.40.630.30">
    <property type="match status" value="1"/>
</dbReference>
<feature type="region of interest" description="Disordered" evidence="1">
    <location>
        <begin position="68"/>
        <end position="107"/>
    </location>
</feature>
<dbReference type="AlphaFoldDB" id="A0AA48QWF3"/>
<name>A0AA48QWF3_9TREE</name>
<evidence type="ECO:0000313" key="3">
    <source>
        <dbReference type="EMBL" id="BEI92102.1"/>
    </source>
</evidence>
<reference evidence="3" key="1">
    <citation type="journal article" date="2023" name="BMC Genomics">
        <title>Chromosome-level genome assemblies of Cutaneotrichosporon spp. (Trichosporonales, Basidiomycota) reveal imbalanced evolution between nucleotide sequences and chromosome synteny.</title>
        <authorList>
            <person name="Kobayashi Y."/>
            <person name="Kayamori A."/>
            <person name="Aoki K."/>
            <person name="Shiwa Y."/>
            <person name="Matsutani M."/>
            <person name="Fujita N."/>
            <person name="Sugita T."/>
            <person name="Iwasaki W."/>
            <person name="Tanaka N."/>
            <person name="Takashima M."/>
        </authorList>
    </citation>
    <scope>NUCLEOTIDE SEQUENCE</scope>
    <source>
        <strain evidence="3">HIS019</strain>
    </source>
</reference>